<keyword evidence="3" id="KW-0408">Iron</keyword>
<dbReference type="PANTHER" id="PTHR13847">
    <property type="entry name" value="SARCOSINE DEHYDROGENASE-RELATED"/>
    <property type="match status" value="1"/>
</dbReference>
<dbReference type="InterPro" id="IPR006076">
    <property type="entry name" value="FAD-dep_OxRdtase"/>
</dbReference>
<feature type="domain" description="Rieske" evidence="6">
    <location>
        <begin position="413"/>
        <end position="503"/>
    </location>
</feature>
<keyword evidence="1" id="KW-0001">2Fe-2S</keyword>
<dbReference type="InterPro" id="IPR005805">
    <property type="entry name" value="Rieske_Fe-S_prot_C"/>
</dbReference>
<gene>
    <name evidence="7" type="ORF">HLB23_12785</name>
</gene>
<dbReference type="SUPFAM" id="SSF50022">
    <property type="entry name" value="ISP domain"/>
    <property type="match status" value="1"/>
</dbReference>
<evidence type="ECO:0000256" key="3">
    <source>
        <dbReference type="ARBA" id="ARBA00023004"/>
    </source>
</evidence>
<dbReference type="Pfam" id="PF00355">
    <property type="entry name" value="Rieske"/>
    <property type="match status" value="1"/>
</dbReference>
<evidence type="ECO:0000313" key="7">
    <source>
        <dbReference type="EMBL" id="NNH70730.1"/>
    </source>
</evidence>
<dbReference type="SUPFAM" id="SSF51905">
    <property type="entry name" value="FAD/NAD(P)-binding domain"/>
    <property type="match status" value="1"/>
</dbReference>
<dbReference type="RefSeq" id="WP_067522436.1">
    <property type="nucleotide sequence ID" value="NZ_JABELX010000004.1"/>
</dbReference>
<dbReference type="AlphaFoldDB" id="A0A849C2R6"/>
<evidence type="ECO:0000313" key="8">
    <source>
        <dbReference type="Proteomes" id="UP000586827"/>
    </source>
</evidence>
<evidence type="ECO:0000256" key="5">
    <source>
        <dbReference type="ARBA" id="ARBA00023157"/>
    </source>
</evidence>
<keyword evidence="4" id="KW-0411">Iron-sulfur</keyword>
<dbReference type="GO" id="GO:0005737">
    <property type="term" value="C:cytoplasm"/>
    <property type="evidence" value="ECO:0007669"/>
    <property type="project" value="TreeGrafter"/>
</dbReference>
<organism evidence="7 8">
    <name type="scientific">Nocardia uniformis</name>
    <dbReference type="NCBI Taxonomy" id="53432"/>
    <lineage>
        <taxon>Bacteria</taxon>
        <taxon>Bacillati</taxon>
        <taxon>Actinomycetota</taxon>
        <taxon>Actinomycetes</taxon>
        <taxon>Mycobacteriales</taxon>
        <taxon>Nocardiaceae</taxon>
        <taxon>Nocardia</taxon>
    </lineage>
</organism>
<dbReference type="Gene3D" id="2.102.10.10">
    <property type="entry name" value="Rieske [2Fe-2S] iron-sulphur domain"/>
    <property type="match status" value="1"/>
</dbReference>
<dbReference type="Gene3D" id="3.30.9.10">
    <property type="entry name" value="D-Amino Acid Oxidase, subunit A, domain 2"/>
    <property type="match status" value="1"/>
</dbReference>
<accession>A0A849C2R6</accession>
<dbReference type="Proteomes" id="UP000586827">
    <property type="component" value="Unassembled WGS sequence"/>
</dbReference>
<reference evidence="7 8" key="1">
    <citation type="submission" date="2020-05" db="EMBL/GenBank/DDBJ databases">
        <title>MicrobeNet Type strains.</title>
        <authorList>
            <person name="Nicholson A.C."/>
        </authorList>
    </citation>
    <scope>NUCLEOTIDE SEQUENCE [LARGE SCALE GENOMIC DNA]</scope>
    <source>
        <strain evidence="7 8">JCM 3224</strain>
    </source>
</reference>
<dbReference type="GO" id="GO:0051537">
    <property type="term" value="F:2 iron, 2 sulfur cluster binding"/>
    <property type="evidence" value="ECO:0007669"/>
    <property type="project" value="UniProtKB-KW"/>
</dbReference>
<comment type="caution">
    <text evidence="7">The sequence shown here is derived from an EMBL/GenBank/DDBJ whole genome shotgun (WGS) entry which is preliminary data.</text>
</comment>
<sequence length="503" mass="54716">MTSLWLADFRPPARPPLQPGLHFDNVVVGGGLTGLVTALLLAEQGAEVAVVEAMRLGCGTTGNTTGKISLLQNTRASEIRTAHSESVLRDYVDANREGQRWLLWYCVEHDIPLQRAPALTYAQTERAVPQLRAELDATRKAGLETFFVTDLEVPFPNHGAVQLDDQAQLDTIDVVAALARDLDARGVPIFEGTRVRGLHSSGNRQILETEHGDVTARTVILATGTPIFDRGGFFARLEPRRSYATAFLVPGPIPRGMYISADSPTRSLRYVPTENCELLLVGGHGHGVGRTRSAAAHADAIVRWTQRIFPGAEPVSHWSAQDYHPIGQLPYVGPLLPRQDRVLVATGFDKWGLTNAVSAAQTLAGRIIGKPPEWSRVYSTWHPRELAGAFSALTTNAAVALRLSAGWLGFGPRDALRENGVPAEGEGRIERHGLRPTAVSTVDGRTCRVSAVCPHLGGILRWNDDEKSWDCPLHGSRFTCDGRVIEGPATRPLADTDHDTEHD</sequence>
<dbReference type="EMBL" id="JABELX010000004">
    <property type="protein sequence ID" value="NNH70730.1"/>
    <property type="molecule type" value="Genomic_DNA"/>
</dbReference>
<evidence type="ECO:0000256" key="1">
    <source>
        <dbReference type="ARBA" id="ARBA00022714"/>
    </source>
</evidence>
<dbReference type="PRINTS" id="PR00162">
    <property type="entry name" value="RIESKE"/>
</dbReference>
<dbReference type="Gene3D" id="3.50.50.60">
    <property type="entry name" value="FAD/NAD(P)-binding domain"/>
    <property type="match status" value="1"/>
</dbReference>
<dbReference type="Pfam" id="PF01266">
    <property type="entry name" value="DAO"/>
    <property type="match status" value="1"/>
</dbReference>
<keyword evidence="2" id="KW-0479">Metal-binding</keyword>
<name>A0A849C2R6_9NOCA</name>
<protein>
    <submittedName>
        <fullName evidence="7">FAD-dependent oxidoreductase</fullName>
    </submittedName>
</protein>
<dbReference type="GO" id="GO:0016020">
    <property type="term" value="C:membrane"/>
    <property type="evidence" value="ECO:0007669"/>
    <property type="project" value="InterPro"/>
</dbReference>
<keyword evidence="8" id="KW-1185">Reference proteome</keyword>
<dbReference type="GO" id="GO:0004497">
    <property type="term" value="F:monooxygenase activity"/>
    <property type="evidence" value="ECO:0007669"/>
    <property type="project" value="UniProtKB-ARBA"/>
</dbReference>
<dbReference type="PROSITE" id="PS51296">
    <property type="entry name" value="RIESKE"/>
    <property type="match status" value="1"/>
</dbReference>
<keyword evidence="5" id="KW-1015">Disulfide bond</keyword>
<dbReference type="InterPro" id="IPR017941">
    <property type="entry name" value="Rieske_2Fe-2S"/>
</dbReference>
<evidence type="ECO:0000256" key="4">
    <source>
        <dbReference type="ARBA" id="ARBA00023014"/>
    </source>
</evidence>
<dbReference type="GO" id="GO:0046872">
    <property type="term" value="F:metal ion binding"/>
    <property type="evidence" value="ECO:0007669"/>
    <property type="project" value="UniProtKB-KW"/>
</dbReference>
<proteinExistence type="predicted"/>
<evidence type="ECO:0000259" key="6">
    <source>
        <dbReference type="PROSITE" id="PS51296"/>
    </source>
</evidence>
<dbReference type="GO" id="GO:0016705">
    <property type="term" value="F:oxidoreductase activity, acting on paired donors, with incorporation or reduction of molecular oxygen"/>
    <property type="evidence" value="ECO:0007669"/>
    <property type="project" value="UniProtKB-ARBA"/>
</dbReference>
<dbReference type="InterPro" id="IPR036922">
    <property type="entry name" value="Rieske_2Fe-2S_sf"/>
</dbReference>
<dbReference type="PANTHER" id="PTHR13847:SF274">
    <property type="entry name" value="RIESKE 2FE-2S IRON-SULFUR PROTEIN YHFW-RELATED"/>
    <property type="match status" value="1"/>
</dbReference>
<dbReference type="InterPro" id="IPR036188">
    <property type="entry name" value="FAD/NAD-bd_sf"/>
</dbReference>
<evidence type="ECO:0000256" key="2">
    <source>
        <dbReference type="ARBA" id="ARBA00022723"/>
    </source>
</evidence>